<proteinExistence type="predicted"/>
<organism evidence="1 2">
    <name type="scientific">Streptomyces fructofermentans</name>
    <dbReference type="NCBI Taxonomy" id="152141"/>
    <lineage>
        <taxon>Bacteria</taxon>
        <taxon>Bacillati</taxon>
        <taxon>Actinomycetota</taxon>
        <taxon>Actinomycetes</taxon>
        <taxon>Kitasatosporales</taxon>
        <taxon>Streptomycetaceae</taxon>
        <taxon>Streptomyces</taxon>
    </lineage>
</organism>
<reference evidence="1" key="2">
    <citation type="submission" date="2020-09" db="EMBL/GenBank/DDBJ databases">
        <authorList>
            <person name="Sun Q."/>
            <person name="Ohkuma M."/>
        </authorList>
    </citation>
    <scope>NUCLEOTIDE SEQUENCE</scope>
    <source>
        <strain evidence="1">JCM 4956</strain>
    </source>
</reference>
<dbReference type="EMBL" id="BMWD01000015">
    <property type="protein sequence ID" value="GGX71221.1"/>
    <property type="molecule type" value="Genomic_DNA"/>
</dbReference>
<reference evidence="1" key="1">
    <citation type="journal article" date="2014" name="Int. J. Syst. Evol. Microbiol.">
        <title>Complete genome sequence of Corynebacterium casei LMG S-19264T (=DSM 44701T), isolated from a smear-ripened cheese.</title>
        <authorList>
            <consortium name="US DOE Joint Genome Institute (JGI-PGF)"/>
            <person name="Walter F."/>
            <person name="Albersmeier A."/>
            <person name="Kalinowski J."/>
            <person name="Ruckert C."/>
        </authorList>
    </citation>
    <scope>NUCLEOTIDE SEQUENCE</scope>
    <source>
        <strain evidence="1">JCM 4956</strain>
    </source>
</reference>
<keyword evidence="2" id="KW-1185">Reference proteome</keyword>
<dbReference type="Proteomes" id="UP000645555">
    <property type="component" value="Unassembled WGS sequence"/>
</dbReference>
<sequence>MTHGGPLDVCRYGELCRCSEGSAVLTARVLPAVLCGGGPCAGRGVGLFLRVRVRVRARVAVVAVAVRVPGFEAVERGGFGVRRLLRGLAVPETGGGSAGRRAMTSVGSGARARVRPRSVAVRRGPSLLRVAVA</sequence>
<evidence type="ECO:0000313" key="1">
    <source>
        <dbReference type="EMBL" id="GGX71221.1"/>
    </source>
</evidence>
<gene>
    <name evidence="1" type="ORF">GCM10010515_43440</name>
</gene>
<comment type="caution">
    <text evidence="1">The sequence shown here is derived from an EMBL/GenBank/DDBJ whole genome shotgun (WGS) entry which is preliminary data.</text>
</comment>
<protein>
    <submittedName>
        <fullName evidence="1">Uncharacterized protein</fullName>
    </submittedName>
</protein>
<evidence type="ECO:0000313" key="2">
    <source>
        <dbReference type="Proteomes" id="UP000645555"/>
    </source>
</evidence>
<dbReference type="AlphaFoldDB" id="A0A918KPR8"/>
<accession>A0A918KPR8</accession>
<name>A0A918KPR8_9ACTN</name>